<dbReference type="PANTHER" id="PTHR11176">
    <property type="entry name" value="BOULE-RELATED"/>
    <property type="match status" value="1"/>
</dbReference>
<evidence type="ECO:0000256" key="4">
    <source>
        <dbReference type="SAM" id="Phobius"/>
    </source>
</evidence>
<dbReference type="SMART" id="SM00360">
    <property type="entry name" value="RRM"/>
    <property type="match status" value="1"/>
</dbReference>
<feature type="compositionally biased region" description="Low complexity" evidence="3">
    <location>
        <begin position="1"/>
        <end position="18"/>
    </location>
</feature>
<evidence type="ECO:0000256" key="2">
    <source>
        <dbReference type="PROSITE-ProRule" id="PRU00176"/>
    </source>
</evidence>
<keyword evidence="1 2" id="KW-0694">RNA-binding</keyword>
<feature type="region of interest" description="Disordered" evidence="3">
    <location>
        <begin position="311"/>
        <end position="337"/>
    </location>
</feature>
<reference evidence="6 7" key="1">
    <citation type="journal article" date="2014" name="Agronomy (Basel)">
        <title>A Draft Genome Sequence for Ensete ventricosum, the Drought-Tolerant Tree Against Hunger.</title>
        <authorList>
            <person name="Harrison J."/>
            <person name="Moore K.A."/>
            <person name="Paszkiewicz K."/>
            <person name="Jones T."/>
            <person name="Grant M."/>
            <person name="Ambacheew D."/>
            <person name="Muzemil S."/>
            <person name="Studholme D.J."/>
        </authorList>
    </citation>
    <scope>NUCLEOTIDE SEQUENCE [LARGE SCALE GENOMIC DNA]</scope>
</reference>
<feature type="domain" description="RRM" evidence="5">
    <location>
        <begin position="29"/>
        <end position="76"/>
    </location>
</feature>
<dbReference type="Gene3D" id="3.30.70.330">
    <property type="match status" value="1"/>
</dbReference>
<name>A0A426ZQP1_ENSVE</name>
<dbReference type="InterPro" id="IPR012677">
    <property type="entry name" value="Nucleotide-bd_a/b_plait_sf"/>
</dbReference>
<feature type="transmembrane region" description="Helical" evidence="4">
    <location>
        <begin position="246"/>
        <end position="268"/>
    </location>
</feature>
<dbReference type="Pfam" id="PF00076">
    <property type="entry name" value="RRM_1"/>
    <property type="match status" value="1"/>
</dbReference>
<dbReference type="Proteomes" id="UP000287651">
    <property type="component" value="Unassembled WGS sequence"/>
</dbReference>
<evidence type="ECO:0000256" key="3">
    <source>
        <dbReference type="SAM" id="MobiDB-lite"/>
    </source>
</evidence>
<keyword evidence="4" id="KW-0472">Membrane</keyword>
<dbReference type="EMBL" id="AMZH03005496">
    <property type="protein sequence ID" value="RRT66258.1"/>
    <property type="molecule type" value="Genomic_DNA"/>
</dbReference>
<proteinExistence type="predicted"/>
<evidence type="ECO:0000313" key="7">
    <source>
        <dbReference type="Proteomes" id="UP000287651"/>
    </source>
</evidence>
<feature type="region of interest" description="Disordered" evidence="3">
    <location>
        <begin position="1"/>
        <end position="20"/>
    </location>
</feature>
<feature type="region of interest" description="Disordered" evidence="3">
    <location>
        <begin position="95"/>
        <end position="115"/>
    </location>
</feature>
<evidence type="ECO:0000256" key="1">
    <source>
        <dbReference type="ARBA" id="ARBA00022884"/>
    </source>
</evidence>
<evidence type="ECO:0000313" key="6">
    <source>
        <dbReference type="EMBL" id="RRT66258.1"/>
    </source>
</evidence>
<gene>
    <name evidence="6" type="ORF">B296_00030317</name>
</gene>
<dbReference type="PROSITE" id="PS50102">
    <property type="entry name" value="RRM"/>
    <property type="match status" value="1"/>
</dbReference>
<dbReference type="AlphaFoldDB" id="A0A426ZQP1"/>
<keyword evidence="4" id="KW-0812">Transmembrane</keyword>
<comment type="caution">
    <text evidence="6">The sequence shown here is derived from an EMBL/GenBank/DDBJ whole genome shotgun (WGS) entry which is preliminary data.</text>
</comment>
<dbReference type="GO" id="GO:0003723">
    <property type="term" value="F:RNA binding"/>
    <property type="evidence" value="ECO:0007669"/>
    <property type="project" value="UniProtKB-UniRule"/>
</dbReference>
<dbReference type="InterPro" id="IPR000504">
    <property type="entry name" value="RRM_dom"/>
</dbReference>
<evidence type="ECO:0000259" key="5">
    <source>
        <dbReference type="PROSITE" id="PS50102"/>
    </source>
</evidence>
<protein>
    <recommendedName>
        <fullName evidence="5">RRM domain-containing protein</fullName>
    </recommendedName>
</protein>
<dbReference type="SUPFAM" id="SSF54928">
    <property type="entry name" value="RNA-binding domain, RBD"/>
    <property type="match status" value="1"/>
</dbReference>
<dbReference type="InterPro" id="IPR035979">
    <property type="entry name" value="RBD_domain_sf"/>
</dbReference>
<accession>A0A426ZQP1</accession>
<organism evidence="6 7">
    <name type="scientific">Ensete ventricosum</name>
    <name type="common">Abyssinian banana</name>
    <name type="synonym">Musa ensete</name>
    <dbReference type="NCBI Taxonomy" id="4639"/>
    <lineage>
        <taxon>Eukaryota</taxon>
        <taxon>Viridiplantae</taxon>
        <taxon>Streptophyta</taxon>
        <taxon>Embryophyta</taxon>
        <taxon>Tracheophyta</taxon>
        <taxon>Spermatophyta</taxon>
        <taxon>Magnoliopsida</taxon>
        <taxon>Liliopsida</taxon>
        <taxon>Zingiberales</taxon>
        <taxon>Musaceae</taxon>
        <taxon>Ensete</taxon>
    </lineage>
</organism>
<dbReference type="PANTHER" id="PTHR11176:SF23">
    <property type="entry name" value="RNA-BINDING (RRM_RBD_RNP MOTIFS) FAMILY PROTEIN"/>
    <property type="match status" value="1"/>
</dbReference>
<keyword evidence="4" id="KW-1133">Transmembrane helix</keyword>
<sequence>MASSSASSSSSPSTYSPRNRSRFGDTTFTKVFVGGLAWETPTEELRRYFEQFGQILEAVIITDKITGRSKGYGFVSPPSLSLSLSLSPVRDVSGVGVGEEVGSGPQPGDPRQASQLQHCLSGEATTLSTTRYNVTSISQTLEDGYTHFVHHSCPCERKKCLLSLTAGKAKLGCHEPSIIFLSACISEPSSRPCAQGGGKTRARTGAHLVGDCHPQSSTLLLSGEYMAYPSAYGYQQVGASSSSVPFIWFQFIKIFLGVSGCLMHGYLLKQAAAYNPQMASSYYEELYGPTSPSPAVATPYRHPHMAFSQQTARASFPSPAHGRRPPYAQHPAPISTPTPPHGIQNTTAGYHHLNPLPSMFAYDEASTFLRDFDTT</sequence>